<keyword evidence="1" id="KW-1133">Transmembrane helix</keyword>
<name>A0A443Z5W9_9GAMM</name>
<evidence type="ECO:0000313" key="3">
    <source>
        <dbReference type="EMBL" id="RWU12169.1"/>
    </source>
</evidence>
<keyword evidence="2" id="KW-0732">Signal</keyword>
<dbReference type="AlphaFoldDB" id="A0A443Z5W9"/>
<reference evidence="3 4" key="1">
    <citation type="submission" date="2018-12" db="EMBL/GenBank/DDBJ databases">
        <authorList>
            <person name="Li A."/>
            <person name="Zhang M."/>
            <person name="Zhu H."/>
        </authorList>
    </citation>
    <scope>NUCLEOTIDE SEQUENCE [LARGE SCALE GENOMIC DNA]</scope>
    <source>
        <strain evidence="3 4">R04H25</strain>
    </source>
</reference>
<evidence type="ECO:0000313" key="4">
    <source>
        <dbReference type="Proteomes" id="UP000288789"/>
    </source>
</evidence>
<comment type="caution">
    <text evidence="3">The sequence shown here is derived from an EMBL/GenBank/DDBJ whole genome shotgun (WGS) entry which is preliminary data.</text>
</comment>
<dbReference type="EMBL" id="RSFE01000002">
    <property type="protein sequence ID" value="RWU12169.1"/>
    <property type="molecule type" value="Genomic_DNA"/>
</dbReference>
<protein>
    <submittedName>
        <fullName evidence="3">DUF3466 family protein</fullName>
    </submittedName>
</protein>
<dbReference type="InterPro" id="IPR022562">
    <property type="entry name" value="DUF3466"/>
</dbReference>
<dbReference type="Pfam" id="PF11949">
    <property type="entry name" value="DUF3466"/>
    <property type="match status" value="1"/>
</dbReference>
<dbReference type="OrthoDB" id="6219137at2"/>
<sequence length="583" mass="64037">MKQFKTRLLAASVAALVSTGAAAQSYSLQVIESPESVRNVYGVALNDQGIAALQARIPRNAELDFEFISLALLQELGIPADFDPETDTLSYAQYVALVQRLEDRFNESPSSLRIAVNFAADYDGQTVALPAFLNSEGNGASSQLNSADHQFLGLNQNNIRVGIASAPYERFEYTYQPEPAEGQDMPDPVTTSYVKRDFTSRAMWYDGTTYKLLEPSEQTILGGESGLFDINENNVAVGFSSVSITPRAQTRIDTCLELDSDPSSSIPSYTCVWSAWHAFQRGTATNLSSFRGTELRTNGSIYNMHATLWQLDAQGEVISQTEYAPLVEQLADDENEWSTYAYAVNNNDVAVGQSWTYFGEEPQVGGRIKMPAIFINGETRPVTTDETYVWGTATDINDDDIAVGFVLRNFEGTRRAYPFKFDVNSDAFEVLPTFFTGSSTYPNAINNQGFVVGSAEIDSTANTTRRRVGFVYDMNNPDQGLIDLNDAVGCSADYFIVSADGINEQNQILVTATTDRNYTDSQGETQSEQVSLSLILNPESGEITNCTDEGTQVQRQGGAMSPFGLFAMLLIGGLITVRRKFMR</sequence>
<dbReference type="RefSeq" id="WP_128351535.1">
    <property type="nucleotide sequence ID" value="NZ_RSFE01000002.1"/>
</dbReference>
<gene>
    <name evidence="3" type="ORF">EGC76_03005</name>
</gene>
<feature type="chain" id="PRO_5019473646" evidence="2">
    <location>
        <begin position="24"/>
        <end position="583"/>
    </location>
</feature>
<evidence type="ECO:0000256" key="1">
    <source>
        <dbReference type="SAM" id="Phobius"/>
    </source>
</evidence>
<proteinExistence type="predicted"/>
<keyword evidence="4" id="KW-1185">Reference proteome</keyword>
<organism evidence="3 4">
    <name type="scientific">Pseudidiomarina gelatinasegens</name>
    <dbReference type="NCBI Taxonomy" id="2487740"/>
    <lineage>
        <taxon>Bacteria</taxon>
        <taxon>Pseudomonadati</taxon>
        <taxon>Pseudomonadota</taxon>
        <taxon>Gammaproteobacteria</taxon>
        <taxon>Alteromonadales</taxon>
        <taxon>Idiomarinaceae</taxon>
        <taxon>Pseudidiomarina</taxon>
    </lineage>
</organism>
<dbReference type="Proteomes" id="UP000288789">
    <property type="component" value="Unassembled WGS sequence"/>
</dbReference>
<feature type="transmembrane region" description="Helical" evidence="1">
    <location>
        <begin position="559"/>
        <end position="577"/>
    </location>
</feature>
<keyword evidence="1" id="KW-0812">Transmembrane</keyword>
<keyword evidence="1" id="KW-0472">Membrane</keyword>
<evidence type="ECO:0000256" key="2">
    <source>
        <dbReference type="SAM" id="SignalP"/>
    </source>
</evidence>
<accession>A0A443Z5W9</accession>
<feature type="signal peptide" evidence="2">
    <location>
        <begin position="1"/>
        <end position="23"/>
    </location>
</feature>